<protein>
    <submittedName>
        <fullName evidence="2">Uncharacterized protein</fullName>
    </submittedName>
</protein>
<feature type="region of interest" description="Disordered" evidence="1">
    <location>
        <begin position="1"/>
        <end position="41"/>
    </location>
</feature>
<feature type="compositionally biased region" description="Low complexity" evidence="1">
    <location>
        <begin position="1"/>
        <end position="32"/>
    </location>
</feature>
<comment type="caution">
    <text evidence="2">The sequence shown here is derived from an EMBL/GenBank/DDBJ whole genome shotgun (WGS) entry which is preliminary data.</text>
</comment>
<name>A0A9Q3EIL8_9BASI</name>
<evidence type="ECO:0000313" key="2">
    <source>
        <dbReference type="EMBL" id="MBW0521939.1"/>
    </source>
</evidence>
<dbReference type="EMBL" id="AVOT02029189">
    <property type="protein sequence ID" value="MBW0521939.1"/>
    <property type="molecule type" value="Genomic_DNA"/>
</dbReference>
<dbReference type="Proteomes" id="UP000765509">
    <property type="component" value="Unassembled WGS sequence"/>
</dbReference>
<gene>
    <name evidence="2" type="ORF">O181_061654</name>
</gene>
<evidence type="ECO:0000256" key="1">
    <source>
        <dbReference type="SAM" id="MobiDB-lite"/>
    </source>
</evidence>
<reference evidence="2" key="1">
    <citation type="submission" date="2021-03" db="EMBL/GenBank/DDBJ databases">
        <title>Draft genome sequence of rust myrtle Austropuccinia psidii MF-1, a brazilian biotype.</title>
        <authorList>
            <person name="Quecine M.C."/>
            <person name="Pachon D.M.R."/>
            <person name="Bonatelli M.L."/>
            <person name="Correr F.H."/>
            <person name="Franceschini L.M."/>
            <person name="Leite T.F."/>
            <person name="Margarido G.R.A."/>
            <person name="Almeida C.A."/>
            <person name="Ferrarezi J.A."/>
            <person name="Labate C.A."/>
        </authorList>
    </citation>
    <scope>NUCLEOTIDE SEQUENCE</scope>
    <source>
        <strain evidence="2">MF-1</strain>
    </source>
</reference>
<organism evidence="2 3">
    <name type="scientific">Austropuccinia psidii MF-1</name>
    <dbReference type="NCBI Taxonomy" id="1389203"/>
    <lineage>
        <taxon>Eukaryota</taxon>
        <taxon>Fungi</taxon>
        <taxon>Dikarya</taxon>
        <taxon>Basidiomycota</taxon>
        <taxon>Pucciniomycotina</taxon>
        <taxon>Pucciniomycetes</taxon>
        <taxon>Pucciniales</taxon>
        <taxon>Sphaerophragmiaceae</taxon>
        <taxon>Austropuccinia</taxon>
    </lineage>
</organism>
<evidence type="ECO:0000313" key="3">
    <source>
        <dbReference type="Proteomes" id="UP000765509"/>
    </source>
</evidence>
<dbReference type="AlphaFoldDB" id="A0A9Q3EIL8"/>
<proteinExistence type="predicted"/>
<accession>A0A9Q3EIL8</accession>
<keyword evidence="3" id="KW-1185">Reference proteome</keyword>
<sequence length="79" mass="8248">MSHTYAPAPTTAQAPTHAPAPATAQAQAQATPPELPANGQFHLTLGPHMLCLFVHVPHPCTRGIVQQAPPVSPTECNSH</sequence>